<protein>
    <submittedName>
        <fullName evidence="1">Uncharacterized protein</fullName>
    </submittedName>
</protein>
<sequence length="94" mass="10020">MVIAALGVKTTRIRKLGFAKRQLTAAGTDKSGCILSAKSLNNGFVSTVMASLLAHNAWGDEFRNQHAIAVAAAEYETKVVAILVRNNNGDKVSF</sequence>
<dbReference type="EMBL" id="BQNB010017712">
    <property type="protein sequence ID" value="GJT66413.1"/>
    <property type="molecule type" value="Genomic_DNA"/>
</dbReference>
<name>A0ABQ5FU78_9ASTR</name>
<gene>
    <name evidence="1" type="ORF">Tco_1017893</name>
</gene>
<accession>A0ABQ5FU78</accession>
<evidence type="ECO:0000313" key="1">
    <source>
        <dbReference type="EMBL" id="GJT66413.1"/>
    </source>
</evidence>
<keyword evidence="2" id="KW-1185">Reference proteome</keyword>
<dbReference type="Proteomes" id="UP001151760">
    <property type="component" value="Unassembled WGS sequence"/>
</dbReference>
<organism evidence="1 2">
    <name type="scientific">Tanacetum coccineum</name>
    <dbReference type="NCBI Taxonomy" id="301880"/>
    <lineage>
        <taxon>Eukaryota</taxon>
        <taxon>Viridiplantae</taxon>
        <taxon>Streptophyta</taxon>
        <taxon>Embryophyta</taxon>
        <taxon>Tracheophyta</taxon>
        <taxon>Spermatophyta</taxon>
        <taxon>Magnoliopsida</taxon>
        <taxon>eudicotyledons</taxon>
        <taxon>Gunneridae</taxon>
        <taxon>Pentapetalae</taxon>
        <taxon>asterids</taxon>
        <taxon>campanulids</taxon>
        <taxon>Asterales</taxon>
        <taxon>Asteraceae</taxon>
        <taxon>Asteroideae</taxon>
        <taxon>Anthemideae</taxon>
        <taxon>Anthemidinae</taxon>
        <taxon>Tanacetum</taxon>
    </lineage>
</organism>
<comment type="caution">
    <text evidence="1">The sequence shown here is derived from an EMBL/GenBank/DDBJ whole genome shotgun (WGS) entry which is preliminary data.</text>
</comment>
<reference evidence="1" key="2">
    <citation type="submission" date="2022-01" db="EMBL/GenBank/DDBJ databases">
        <authorList>
            <person name="Yamashiro T."/>
            <person name="Shiraishi A."/>
            <person name="Satake H."/>
            <person name="Nakayama K."/>
        </authorList>
    </citation>
    <scope>NUCLEOTIDE SEQUENCE</scope>
</reference>
<reference evidence="1" key="1">
    <citation type="journal article" date="2022" name="Int. J. Mol. Sci.">
        <title>Draft Genome of Tanacetum Coccineum: Genomic Comparison of Closely Related Tanacetum-Family Plants.</title>
        <authorList>
            <person name="Yamashiro T."/>
            <person name="Shiraishi A."/>
            <person name="Nakayama K."/>
            <person name="Satake H."/>
        </authorList>
    </citation>
    <scope>NUCLEOTIDE SEQUENCE</scope>
</reference>
<evidence type="ECO:0000313" key="2">
    <source>
        <dbReference type="Proteomes" id="UP001151760"/>
    </source>
</evidence>
<proteinExistence type="predicted"/>